<protein>
    <submittedName>
        <fullName evidence="1">Uncharacterized protein</fullName>
    </submittedName>
</protein>
<proteinExistence type="predicted"/>
<reference evidence="1" key="2">
    <citation type="journal article" date="2024" name="Heliyon">
        <title>Complete genome sequence of the novel virulent phage PMBT24 infecting Enterocloster bolteae from the human gut.</title>
        <authorList>
            <person name="Sprotte S."/>
            <person name="Brinks E."/>
            <person name="Neve H."/>
            <person name="Franz C.M.A.P."/>
        </authorList>
    </citation>
    <scope>NUCLEOTIDE SEQUENCE</scope>
</reference>
<dbReference type="EMBL" id="OQ326496">
    <property type="protein sequence ID" value="WDQ45437.1"/>
    <property type="molecule type" value="Genomic_DNA"/>
</dbReference>
<reference evidence="1" key="1">
    <citation type="submission" date="2023-01" db="EMBL/GenBank/DDBJ databases">
        <authorList>
            <person name="Sprotte S."/>
            <person name="Brinks E."/>
        </authorList>
    </citation>
    <scope>NUCLEOTIDE SEQUENCE</scope>
</reference>
<sequence length="30" mass="3659">MFLLLDRFKNGKFWEGNTRAIFTKVQKIQE</sequence>
<evidence type="ECO:0000313" key="1">
    <source>
        <dbReference type="EMBL" id="WDQ45437.1"/>
    </source>
</evidence>
<name>A0AAT9TRU4_9CAUD</name>
<accession>A0AAT9TRU4</accession>
<organism evidence="1">
    <name type="scientific">Enterocloster phage PMBT24</name>
    <dbReference type="NCBI Taxonomy" id="3025413"/>
    <lineage>
        <taxon>Viruses</taxon>
        <taxon>Duplodnaviria</taxon>
        <taxon>Heunggongvirae</taxon>
        <taxon>Uroviricota</taxon>
        <taxon>Caudoviricetes</taxon>
    </lineage>
</organism>